<dbReference type="AlphaFoldDB" id="B1FQ93"/>
<organism evidence="7 8">
    <name type="scientific">Burkholderia ambifaria IOP40-10</name>
    <dbReference type="NCBI Taxonomy" id="396596"/>
    <lineage>
        <taxon>Bacteria</taxon>
        <taxon>Pseudomonadati</taxon>
        <taxon>Pseudomonadota</taxon>
        <taxon>Betaproteobacteria</taxon>
        <taxon>Burkholderiales</taxon>
        <taxon>Burkholderiaceae</taxon>
        <taxon>Burkholderia</taxon>
        <taxon>Burkholderia cepacia complex</taxon>
    </lineage>
</organism>
<sequence>MQTSQHFVRRGLLGAFVVLLGACTTQSAPTYTVRAIKAPDQPGPVFRVTCEGLVSSTRSCDAAAQKVCAGKPVTLLQAVDRVRRGAAMGDPRELTFMCGVPPQASVEPPVAAQPQPVVQTQPVAAPVAQRQVLLQGSANFTFDSAALTPSARQELNRFLDANRDARFSRVTVTGYTDSQGAHAHNVRLSEARARAVATYLRTGGLRAERFTTVGKGAAEPVVSNATAEGRAQNRRVEIELETA</sequence>
<dbReference type="InterPro" id="IPR006665">
    <property type="entry name" value="OmpA-like"/>
</dbReference>
<dbReference type="PANTHER" id="PTHR30329:SF21">
    <property type="entry name" value="LIPOPROTEIN YIAD-RELATED"/>
    <property type="match status" value="1"/>
</dbReference>
<evidence type="ECO:0000256" key="3">
    <source>
        <dbReference type="ARBA" id="ARBA00023237"/>
    </source>
</evidence>
<dbReference type="PRINTS" id="PR01021">
    <property type="entry name" value="OMPADOMAIN"/>
</dbReference>
<dbReference type="RefSeq" id="WP_006755363.1">
    <property type="nucleotide sequence ID" value="NZ_ABLC01000311.1"/>
</dbReference>
<accession>B1FQ93</accession>
<dbReference type="CDD" id="cd07185">
    <property type="entry name" value="OmpA_C-like"/>
    <property type="match status" value="1"/>
</dbReference>
<protein>
    <submittedName>
        <fullName evidence="7">OmpA/MotB domain protein</fullName>
    </submittedName>
</protein>
<dbReference type="GO" id="GO:0009279">
    <property type="term" value="C:cell outer membrane"/>
    <property type="evidence" value="ECO:0007669"/>
    <property type="project" value="UniProtKB-SubCell"/>
</dbReference>
<keyword evidence="5" id="KW-0732">Signal</keyword>
<dbReference type="Gene3D" id="3.30.1330.60">
    <property type="entry name" value="OmpA-like domain"/>
    <property type="match status" value="1"/>
</dbReference>
<dbReference type="SUPFAM" id="SSF103088">
    <property type="entry name" value="OmpA-like"/>
    <property type="match status" value="1"/>
</dbReference>
<evidence type="ECO:0000256" key="5">
    <source>
        <dbReference type="SAM" id="SignalP"/>
    </source>
</evidence>
<evidence type="ECO:0000259" key="6">
    <source>
        <dbReference type="PROSITE" id="PS51123"/>
    </source>
</evidence>
<feature type="signal peptide" evidence="5">
    <location>
        <begin position="1"/>
        <end position="27"/>
    </location>
</feature>
<dbReference type="InterPro" id="IPR036737">
    <property type="entry name" value="OmpA-like_sf"/>
</dbReference>
<dbReference type="PATRIC" id="fig|396596.7.peg.993"/>
<reference evidence="7 8" key="1">
    <citation type="submission" date="2008-03" db="EMBL/GenBank/DDBJ databases">
        <title>Sequencing of the draft genome and assembly of Burkholderia ambifaria IOP40-10.</title>
        <authorList>
            <consortium name="US DOE Joint Genome Institute (JGI-PGF)"/>
            <person name="Copeland A."/>
            <person name="Lucas S."/>
            <person name="Lapidus A."/>
            <person name="Glavina del Rio T."/>
            <person name="Dalin E."/>
            <person name="Tice H."/>
            <person name="Bruce D."/>
            <person name="Goodwin L."/>
            <person name="Pitluck S."/>
            <person name="Larimer F."/>
            <person name="Land M.L."/>
            <person name="Hauser L."/>
            <person name="Tiedje J."/>
            <person name="Richardson P."/>
        </authorList>
    </citation>
    <scope>NUCLEOTIDE SEQUENCE [LARGE SCALE GENOMIC DNA]</scope>
    <source>
        <strain evidence="7 8">IOP40-10</strain>
    </source>
</reference>
<evidence type="ECO:0000313" key="7">
    <source>
        <dbReference type="EMBL" id="EDT00280.1"/>
    </source>
</evidence>
<name>B1FQ93_9BURK</name>
<gene>
    <name evidence="7" type="ORF">BamIOP4010DRAFT_6204</name>
</gene>
<keyword evidence="3" id="KW-0998">Cell outer membrane</keyword>
<dbReference type="PROSITE" id="PS51123">
    <property type="entry name" value="OMPA_2"/>
    <property type="match status" value="1"/>
</dbReference>
<evidence type="ECO:0000256" key="2">
    <source>
        <dbReference type="ARBA" id="ARBA00023136"/>
    </source>
</evidence>
<dbReference type="Pfam" id="PF00691">
    <property type="entry name" value="OmpA"/>
    <property type="match status" value="1"/>
</dbReference>
<feature type="domain" description="OmpA-like" evidence="6">
    <location>
        <begin position="127"/>
        <end position="243"/>
    </location>
</feature>
<comment type="subcellular location">
    <subcellularLocation>
        <location evidence="1">Cell outer membrane</location>
    </subcellularLocation>
</comment>
<dbReference type="Proteomes" id="UP000005463">
    <property type="component" value="Unassembled WGS sequence"/>
</dbReference>
<keyword evidence="2 4" id="KW-0472">Membrane</keyword>
<evidence type="ECO:0000313" key="8">
    <source>
        <dbReference type="Proteomes" id="UP000005463"/>
    </source>
</evidence>
<evidence type="ECO:0000256" key="1">
    <source>
        <dbReference type="ARBA" id="ARBA00004442"/>
    </source>
</evidence>
<comment type="caution">
    <text evidence="7">The sequence shown here is derived from an EMBL/GenBank/DDBJ whole genome shotgun (WGS) entry which is preliminary data.</text>
</comment>
<dbReference type="InterPro" id="IPR006664">
    <property type="entry name" value="OMP_bac"/>
</dbReference>
<dbReference type="InterPro" id="IPR050330">
    <property type="entry name" value="Bact_OuterMem_StrucFunc"/>
</dbReference>
<proteinExistence type="predicted"/>
<dbReference type="EMBL" id="ABLC01000311">
    <property type="protein sequence ID" value="EDT00280.1"/>
    <property type="molecule type" value="Genomic_DNA"/>
</dbReference>
<feature type="chain" id="PRO_5002763592" evidence="5">
    <location>
        <begin position="28"/>
        <end position="243"/>
    </location>
</feature>
<evidence type="ECO:0000256" key="4">
    <source>
        <dbReference type="PROSITE-ProRule" id="PRU00473"/>
    </source>
</evidence>
<dbReference type="PANTHER" id="PTHR30329">
    <property type="entry name" value="STATOR ELEMENT OF FLAGELLAR MOTOR COMPLEX"/>
    <property type="match status" value="1"/>
</dbReference>